<proteinExistence type="predicted"/>
<accession>A0A1H4XSU2</accession>
<dbReference type="EMBL" id="FNTD01000004">
    <property type="protein sequence ID" value="SED08802.1"/>
    <property type="molecule type" value="Genomic_DNA"/>
</dbReference>
<sequence>MPALTTAQLIKRLITPDELGLGYKSFGDNQTGVDQPPGFHTLKPGSVACTDAMGSFAMNPRVGRLSAKQFAARTLANPTTGAGLNEWVGSFSSPAQAEHATNNLLADAATCPTATVTSPTPPATMTLTRVPAPHYGDQSAELLAGGTGVTVAEPILIIRYGANLMALTIEPLHNGDALVADAAAAANKRFIS</sequence>
<evidence type="ECO:0008006" key="3">
    <source>
        <dbReference type="Google" id="ProtNLM"/>
    </source>
</evidence>
<gene>
    <name evidence="1" type="ORF">SAMN04490357_3777</name>
</gene>
<name>A0A1H4XSU2_9ACTN</name>
<evidence type="ECO:0000313" key="2">
    <source>
        <dbReference type="Proteomes" id="UP000182375"/>
    </source>
</evidence>
<evidence type="ECO:0000313" key="1">
    <source>
        <dbReference type="EMBL" id="SED08802.1"/>
    </source>
</evidence>
<dbReference type="Proteomes" id="UP000182375">
    <property type="component" value="Unassembled WGS sequence"/>
</dbReference>
<dbReference type="AlphaFoldDB" id="A0A1H4XSU2"/>
<organism evidence="1 2">
    <name type="scientific">Streptomyces misionensis</name>
    <dbReference type="NCBI Taxonomy" id="67331"/>
    <lineage>
        <taxon>Bacteria</taxon>
        <taxon>Bacillati</taxon>
        <taxon>Actinomycetota</taxon>
        <taxon>Actinomycetes</taxon>
        <taxon>Kitasatosporales</taxon>
        <taxon>Streptomycetaceae</taxon>
        <taxon>Streptomyces</taxon>
    </lineage>
</organism>
<protein>
    <recommendedName>
        <fullName evidence="3">PknH-like extracellular domain-containing protein</fullName>
    </recommendedName>
</protein>
<reference evidence="1 2" key="1">
    <citation type="submission" date="2016-10" db="EMBL/GenBank/DDBJ databases">
        <authorList>
            <person name="de Groot N.N."/>
        </authorList>
    </citation>
    <scope>NUCLEOTIDE SEQUENCE [LARGE SCALE GENOMIC DNA]</scope>
    <source>
        <strain evidence="1 2">DSM 40306</strain>
    </source>
</reference>